<keyword evidence="1" id="KW-0732">Signal</keyword>
<dbReference type="Proteomes" id="UP000504635">
    <property type="component" value="Unplaced"/>
</dbReference>
<protein>
    <submittedName>
        <fullName evidence="3">Uncharacterized protein LOC115886340 isoform X2</fullName>
    </submittedName>
</protein>
<dbReference type="CTD" id="45973"/>
<organism evidence="2 3">
    <name type="scientific">Sitophilus oryzae</name>
    <name type="common">Rice weevil</name>
    <name type="synonym">Curculio oryzae</name>
    <dbReference type="NCBI Taxonomy" id="7048"/>
    <lineage>
        <taxon>Eukaryota</taxon>
        <taxon>Metazoa</taxon>
        <taxon>Ecdysozoa</taxon>
        <taxon>Arthropoda</taxon>
        <taxon>Hexapoda</taxon>
        <taxon>Insecta</taxon>
        <taxon>Pterygota</taxon>
        <taxon>Neoptera</taxon>
        <taxon>Endopterygota</taxon>
        <taxon>Coleoptera</taxon>
        <taxon>Polyphaga</taxon>
        <taxon>Cucujiformia</taxon>
        <taxon>Curculionidae</taxon>
        <taxon>Dryophthorinae</taxon>
        <taxon>Sitophilus</taxon>
    </lineage>
</organism>
<name>A0A6J2YBQ0_SITOR</name>
<feature type="chain" id="PRO_5026654650" evidence="1">
    <location>
        <begin position="19"/>
        <end position="1674"/>
    </location>
</feature>
<gene>
    <name evidence="3" type="primary">LOC115886340</name>
</gene>
<reference evidence="3" key="1">
    <citation type="submission" date="2025-08" db="UniProtKB">
        <authorList>
            <consortium name="RefSeq"/>
        </authorList>
    </citation>
    <scope>IDENTIFICATION</scope>
    <source>
        <tissue evidence="3">Gonads</tissue>
    </source>
</reference>
<keyword evidence="2" id="KW-1185">Reference proteome</keyword>
<dbReference type="PROSITE" id="PS51257">
    <property type="entry name" value="PROKAR_LIPOPROTEIN"/>
    <property type="match status" value="1"/>
</dbReference>
<accession>A0A6J2YBQ0</accession>
<dbReference type="GeneID" id="115886340"/>
<dbReference type="OrthoDB" id="6022258at2759"/>
<dbReference type="RefSeq" id="XP_030761298.1">
    <property type="nucleotide sequence ID" value="XM_030905438.1"/>
</dbReference>
<feature type="signal peptide" evidence="1">
    <location>
        <begin position="1"/>
        <end position="18"/>
    </location>
</feature>
<evidence type="ECO:0000313" key="2">
    <source>
        <dbReference type="Proteomes" id="UP000504635"/>
    </source>
</evidence>
<proteinExistence type="predicted"/>
<sequence>MLYKIVLFLVCLISFCGCFEDEWNSFENSFKNTNREEIYIENVEAFHKFNFTVREWKTLNIGKICYNAGLINNSHLAIVYLKRNESLPGINFKIFNLNTPIVNFKLYHRRKNGTDFTMLITYTEEQKIELVWYSINEYTLEKVSAWSLDKKILEYQLAKMGNRNIMFALSANLRDSSYFVDIYEFTLNPVDHWFLQSIPLHESAKSMSINIADSIFYLSVPQPTLSEVRIFRYYDNHFTLFKKLPSQGADQVISFENGFKSFLAFNGLDAKIYQFRNSELVKEEIVNSNMENITYWLAVPVHTYRDETVLLAQRKLFYQSHSAFEIDVITYNGNRFEEHEDMQCNLFNETYTGLKCLMEQSSESGLIGSSYISFDDFTGLIVPKVNNASVVFKMEINIRPLEHPKKEEMDTFVKRKEKLEYLSVTGDVKTDSLNNLKFPEDYVLLNSNEDQLVISGVKTFNNIIRGYEVVSENLVNNIDLNNVVTLSGDQDIQGNITFNNIEVVSNIDIQGDIRGEEIENFLPNVGLQDTKHIISNVELKSLEIKGKLIIEKNLNNIDAREYFQSFVYQNETEVNITGIKNFTEGFTSLKNLNINSRKINNISIDSFITKDTEQELLGNTISDNVYFENIDIGGLFDGENVTELNETLLKTTENYTIYSKLLFLDDLDVNTLRFENLNNITSNNASINRNSSTNDEVVLSMDVDDLVVEGNIIGNIKHFDLNGLLDGYLHYVNNQSILQPFYIDKLTVSYIDPKNVNEIDYDNYLSYRTLIKNVTNALYEQPNITDLYVENNLNIDSINDKNFQSILNNDMLVKLSRNYSNESLLITGNCYFDSLEVLNLAGANFERYAANLIYKNETSVSIQGDLVFINGVGVNKLLEIDYLNDIELRNILRRDAKQGIVGNIVFVGNVTVPDDLKVGINVQNVDIKNVLGNINITDKLAVVKGDVVFQRLPYIKDLKINGTINDQIIEDLLNQLVYTDDDIYLEKDVIFEEPVNIDGNLAIKDDINGELLPIFEKQVVLITKDMTIEGPIKFNKIVGVFDTLKVTEALNTNKLYGQDLIKHLEDAVYIDRGRLNGTYCFNNILIHDNLFTKYLNNINMDAIVPLKTDQLIENITINEAVLTNNISVGNTVNGVDLVSERNKTAMANVEQNISSDIIFLNNIVINEMLTTPTVNNKSTLKIVTTNTDQILNATYSFNTKDFVNGNLEIDGLINGINITEWKEYSLPISSNQTEEIINNWTIKTDLDIKNLEGNGTINGMSMIQLIDDVSEKEKDRCDIEKKVISDYNSFCTDITYLHKQARNQIYKFKYFEESQAISLTENIKYVKFFTRQNKQYLLMQEEKTCVSLLLVYRENRFYNAASVHTGSIGQIELIKGEKELFLVSRGDEEMNLACKIRFSTVLWEFTENNLKFIDSIEDQQLLQASVVPLTFYGLKSDFVTEFKIRMNSEFEIQVYRKWTVNSDNADFVPRGFSTGLSLRNGNTIQHLFRDNSFIDEDFGINAEAVIIGNVTEEWNPDIPGRKDGDITAIKVGTSKAPKTMLAVARHKGTTVGHRLDLVEIYLNPFEKNRQLFDKILTYKPNSLVSIELDNGETLLAFIENNEILQLYEYKGIEGFKLRSSIKMGASKLLLMELPTESKLNPKKVLGVINGNLLTLLEAVMVGSKIHNDFKCSIS</sequence>
<evidence type="ECO:0000256" key="1">
    <source>
        <dbReference type="SAM" id="SignalP"/>
    </source>
</evidence>
<evidence type="ECO:0000313" key="3">
    <source>
        <dbReference type="RefSeq" id="XP_030761298.1"/>
    </source>
</evidence>